<evidence type="ECO:0000256" key="9">
    <source>
        <dbReference type="SAM" id="Phobius"/>
    </source>
</evidence>
<feature type="domain" description="G-protein coupled receptors family 1 profile" evidence="10">
    <location>
        <begin position="1"/>
        <end position="121"/>
    </location>
</feature>
<keyword evidence="12" id="KW-1185">Reference proteome</keyword>
<evidence type="ECO:0000256" key="5">
    <source>
        <dbReference type="ARBA" id="ARBA00023040"/>
    </source>
</evidence>
<gene>
    <name evidence="11" type="ORF">OFUS_LOCUS12846</name>
</gene>
<keyword evidence="4 9" id="KW-1133">Transmembrane helix</keyword>
<sequence length="149" mass="16657">SAVPRFMGMTFGTLYMVVLIPHIVIYICIFTVVIRQQKKMNITNENGSSNSGQNIPKSSLNLVKTALIVIGLFQICWTPFVVYLTILQFDLIDARERTVGIGMFVAYVIAIINSGMNPIVYAVRSTAFRTGMRKVLKLKPNEVENVSHS</sequence>
<reference evidence="11" key="1">
    <citation type="submission" date="2022-03" db="EMBL/GenBank/DDBJ databases">
        <authorList>
            <person name="Martin C."/>
        </authorList>
    </citation>
    <scope>NUCLEOTIDE SEQUENCE</scope>
</reference>
<dbReference type="InterPro" id="IPR000276">
    <property type="entry name" value="GPCR_Rhodpsn"/>
</dbReference>
<accession>A0A8S4P0Z8</accession>
<dbReference type="PRINTS" id="PR00237">
    <property type="entry name" value="GPCRRHODOPSN"/>
</dbReference>
<dbReference type="PANTHER" id="PTHR24249">
    <property type="entry name" value="HISTAMINE RECEPTOR-RELATED G-PROTEIN COUPLED RECEPTOR"/>
    <property type="match status" value="1"/>
</dbReference>
<evidence type="ECO:0000313" key="11">
    <source>
        <dbReference type="EMBL" id="CAH1787068.1"/>
    </source>
</evidence>
<name>A0A8S4P0Z8_OWEFU</name>
<dbReference type="SUPFAM" id="SSF81321">
    <property type="entry name" value="Family A G protein-coupled receptor-like"/>
    <property type="match status" value="1"/>
</dbReference>
<evidence type="ECO:0000256" key="8">
    <source>
        <dbReference type="ARBA" id="ARBA00023224"/>
    </source>
</evidence>
<keyword evidence="2" id="KW-1003">Cell membrane</keyword>
<feature type="transmembrane region" description="Helical" evidence="9">
    <location>
        <begin position="101"/>
        <end position="123"/>
    </location>
</feature>
<evidence type="ECO:0000256" key="4">
    <source>
        <dbReference type="ARBA" id="ARBA00022989"/>
    </source>
</evidence>
<evidence type="ECO:0000256" key="6">
    <source>
        <dbReference type="ARBA" id="ARBA00023136"/>
    </source>
</evidence>
<evidence type="ECO:0000259" key="10">
    <source>
        <dbReference type="PROSITE" id="PS50262"/>
    </source>
</evidence>
<dbReference type="InterPro" id="IPR017452">
    <property type="entry name" value="GPCR_Rhodpsn_7TM"/>
</dbReference>
<dbReference type="CDD" id="cd00637">
    <property type="entry name" value="7tm_classA_rhodopsin-like"/>
    <property type="match status" value="1"/>
</dbReference>
<dbReference type="PROSITE" id="PS50262">
    <property type="entry name" value="G_PROTEIN_RECEP_F1_2"/>
    <property type="match status" value="1"/>
</dbReference>
<evidence type="ECO:0000256" key="3">
    <source>
        <dbReference type="ARBA" id="ARBA00022692"/>
    </source>
</evidence>
<dbReference type="InterPro" id="IPR050569">
    <property type="entry name" value="TAAR"/>
</dbReference>
<evidence type="ECO:0000256" key="2">
    <source>
        <dbReference type="ARBA" id="ARBA00022475"/>
    </source>
</evidence>
<dbReference type="Pfam" id="PF00001">
    <property type="entry name" value="7tm_1"/>
    <property type="match status" value="1"/>
</dbReference>
<dbReference type="GO" id="GO:0004930">
    <property type="term" value="F:G protein-coupled receptor activity"/>
    <property type="evidence" value="ECO:0007669"/>
    <property type="project" value="UniProtKB-KW"/>
</dbReference>
<feature type="non-terminal residue" evidence="11">
    <location>
        <position position="1"/>
    </location>
</feature>
<dbReference type="GO" id="GO:0005886">
    <property type="term" value="C:plasma membrane"/>
    <property type="evidence" value="ECO:0007669"/>
    <property type="project" value="UniProtKB-SubCell"/>
</dbReference>
<keyword evidence="7" id="KW-0675">Receptor</keyword>
<feature type="transmembrane region" description="Helical" evidence="9">
    <location>
        <begin position="66"/>
        <end position="89"/>
    </location>
</feature>
<dbReference type="EMBL" id="CAIIXF020000006">
    <property type="protein sequence ID" value="CAH1787068.1"/>
    <property type="molecule type" value="Genomic_DNA"/>
</dbReference>
<proteinExistence type="predicted"/>
<organism evidence="11 12">
    <name type="scientific">Owenia fusiformis</name>
    <name type="common">Polychaete worm</name>
    <dbReference type="NCBI Taxonomy" id="6347"/>
    <lineage>
        <taxon>Eukaryota</taxon>
        <taxon>Metazoa</taxon>
        <taxon>Spiralia</taxon>
        <taxon>Lophotrochozoa</taxon>
        <taxon>Annelida</taxon>
        <taxon>Polychaeta</taxon>
        <taxon>Sedentaria</taxon>
        <taxon>Canalipalpata</taxon>
        <taxon>Sabellida</taxon>
        <taxon>Oweniida</taxon>
        <taxon>Oweniidae</taxon>
        <taxon>Owenia</taxon>
    </lineage>
</organism>
<evidence type="ECO:0000256" key="7">
    <source>
        <dbReference type="ARBA" id="ARBA00023170"/>
    </source>
</evidence>
<dbReference type="AlphaFoldDB" id="A0A8S4P0Z8"/>
<feature type="transmembrane region" description="Helical" evidence="9">
    <location>
        <begin position="12"/>
        <end position="34"/>
    </location>
</feature>
<comment type="caution">
    <text evidence="11">The sequence shown here is derived from an EMBL/GenBank/DDBJ whole genome shotgun (WGS) entry which is preliminary data.</text>
</comment>
<dbReference type="Gene3D" id="1.20.1070.10">
    <property type="entry name" value="Rhodopsin 7-helix transmembrane proteins"/>
    <property type="match status" value="1"/>
</dbReference>
<protein>
    <recommendedName>
        <fullName evidence="10">G-protein coupled receptors family 1 profile domain-containing protein</fullName>
    </recommendedName>
</protein>
<keyword evidence="3 9" id="KW-0812">Transmembrane</keyword>
<comment type="subcellular location">
    <subcellularLocation>
        <location evidence="1">Cell membrane</location>
        <topology evidence="1">Multi-pass membrane protein</topology>
    </subcellularLocation>
</comment>
<evidence type="ECO:0000313" key="12">
    <source>
        <dbReference type="Proteomes" id="UP000749559"/>
    </source>
</evidence>
<keyword evidence="5" id="KW-0297">G-protein coupled receptor</keyword>
<dbReference type="OrthoDB" id="10034726at2759"/>
<keyword evidence="6 9" id="KW-0472">Membrane</keyword>
<evidence type="ECO:0000256" key="1">
    <source>
        <dbReference type="ARBA" id="ARBA00004651"/>
    </source>
</evidence>
<keyword evidence="8" id="KW-0807">Transducer</keyword>
<dbReference type="Proteomes" id="UP000749559">
    <property type="component" value="Unassembled WGS sequence"/>
</dbReference>